<evidence type="ECO:0000259" key="13">
    <source>
        <dbReference type="PROSITE" id="PS51194"/>
    </source>
</evidence>
<evidence type="ECO:0000256" key="9">
    <source>
        <dbReference type="PROSITE-ProRule" id="PRU00175"/>
    </source>
</evidence>
<comment type="caution">
    <text evidence="14">The sequence shown here is derived from an EMBL/GenBank/DDBJ whole genome shotgun (WGS) entry which is preliminary data.</text>
</comment>
<dbReference type="Gene3D" id="3.40.50.10810">
    <property type="entry name" value="Tandem AAA-ATPase domain"/>
    <property type="match status" value="1"/>
</dbReference>
<feature type="domain" description="Helicase ATP-binding" evidence="12">
    <location>
        <begin position="367"/>
        <end position="557"/>
    </location>
</feature>
<dbReference type="PROSITE" id="PS50089">
    <property type="entry name" value="ZF_RING_2"/>
    <property type="match status" value="1"/>
</dbReference>
<keyword evidence="2" id="KW-0479">Metal-binding</keyword>
<dbReference type="SUPFAM" id="SSF57850">
    <property type="entry name" value="RING/U-box"/>
    <property type="match status" value="1"/>
</dbReference>
<dbReference type="Pfam" id="PF00271">
    <property type="entry name" value="Helicase_C"/>
    <property type="match status" value="1"/>
</dbReference>
<dbReference type="InterPro" id="IPR027417">
    <property type="entry name" value="P-loop_NTPase"/>
</dbReference>
<feature type="domain" description="RING-type" evidence="11">
    <location>
        <begin position="696"/>
        <end position="748"/>
    </location>
</feature>
<gene>
    <name evidence="14" type="ORF">SUNI508_11888</name>
</gene>
<dbReference type="SMART" id="SM00490">
    <property type="entry name" value="HELICc"/>
    <property type="match status" value="1"/>
</dbReference>
<evidence type="ECO:0000256" key="4">
    <source>
        <dbReference type="ARBA" id="ARBA00022771"/>
    </source>
</evidence>
<evidence type="ECO:0000256" key="1">
    <source>
        <dbReference type="ARBA" id="ARBA00007025"/>
    </source>
</evidence>
<dbReference type="InterPro" id="IPR001841">
    <property type="entry name" value="Znf_RING"/>
</dbReference>
<evidence type="ECO:0000313" key="14">
    <source>
        <dbReference type="EMBL" id="KAK9413566.1"/>
    </source>
</evidence>
<evidence type="ECO:0000256" key="8">
    <source>
        <dbReference type="ARBA" id="ARBA00022840"/>
    </source>
</evidence>
<organism evidence="14 15">
    <name type="scientific">Seiridium unicorne</name>
    <dbReference type="NCBI Taxonomy" id="138068"/>
    <lineage>
        <taxon>Eukaryota</taxon>
        <taxon>Fungi</taxon>
        <taxon>Dikarya</taxon>
        <taxon>Ascomycota</taxon>
        <taxon>Pezizomycotina</taxon>
        <taxon>Sordariomycetes</taxon>
        <taxon>Xylariomycetidae</taxon>
        <taxon>Amphisphaeriales</taxon>
        <taxon>Sporocadaceae</taxon>
        <taxon>Seiridium</taxon>
    </lineage>
</organism>
<dbReference type="PANTHER" id="PTHR45626:SF52">
    <property type="entry name" value="SINGLE-STRANDED DNA-DEPENDENT ATPASE (EUROFUNG)"/>
    <property type="match status" value="1"/>
</dbReference>
<dbReference type="Proteomes" id="UP001408356">
    <property type="component" value="Unassembled WGS sequence"/>
</dbReference>
<keyword evidence="15" id="KW-1185">Reference proteome</keyword>
<dbReference type="InterPro" id="IPR000330">
    <property type="entry name" value="SNF2_N"/>
</dbReference>
<keyword evidence="3" id="KW-0547">Nucleotide-binding</keyword>
<dbReference type="PROSITE" id="PS00518">
    <property type="entry name" value="ZF_RING_1"/>
    <property type="match status" value="1"/>
</dbReference>
<dbReference type="InterPro" id="IPR017907">
    <property type="entry name" value="Znf_RING_CS"/>
</dbReference>
<dbReference type="Gene3D" id="3.30.40.10">
    <property type="entry name" value="Zinc/RING finger domain, C3HC4 (zinc finger)"/>
    <property type="match status" value="1"/>
</dbReference>
<evidence type="ECO:0000313" key="15">
    <source>
        <dbReference type="Proteomes" id="UP001408356"/>
    </source>
</evidence>
<dbReference type="EMBL" id="JARVKF010000438">
    <property type="protein sequence ID" value="KAK9413566.1"/>
    <property type="molecule type" value="Genomic_DNA"/>
</dbReference>
<dbReference type="InterPro" id="IPR050628">
    <property type="entry name" value="SNF2_RAD54_helicase_TF"/>
</dbReference>
<evidence type="ECO:0000256" key="2">
    <source>
        <dbReference type="ARBA" id="ARBA00022723"/>
    </source>
</evidence>
<keyword evidence="6" id="KW-0347">Helicase</keyword>
<dbReference type="Gene3D" id="3.40.50.300">
    <property type="entry name" value="P-loop containing nucleotide triphosphate hydrolases"/>
    <property type="match status" value="1"/>
</dbReference>
<dbReference type="InterPro" id="IPR038718">
    <property type="entry name" value="SNF2-like_sf"/>
</dbReference>
<sequence length="941" mass="106185">MALSLKRLLNDDVPTVDASRPRLIDGHSSLETQDDCADDSINDLLSRFDLGDLEGADNEAFHAGEDLEQWAETAVTPNQFTASPLEESESTESISRSQDDRSDAGVSGVRPGDICYGMLHNADVKVVGDMSVLDAKLKPTKNTTLNQRFQLKDKTDHIQLSFADGTEFGFLRTNMTKGLSELLTSSTLYFEAIVGTNALRETIGRAAKPAEALVRVNINIYGPPDEANVVGQHLSEHKLWLQKPDHIIRDVDYKNPHVLEFEGFDLDQVEKPMEMLERGRPKPRTEEDHLLQTVNQVYSSTRRQEGLLQIAASGRFKTRMLPHQTKALNFMMQRETGEIPDDFRLWKKVVVEGVTSYSHAITKSKSRVQPDEKGGGILADEMGMGKSLSILSLIVETLASGQQWAEERRSADEVSQLRGHTRSTLIVVSSALLINNWCNEIEEHLEDSLEIIRYHGPNRPKDQAGLATLEKSDIVITTYNTLAKEFSKTGINRSSLLHDIEWYRVVLDEAHIIRRQATTFHRTCAELKANSRWCLTGTPIQNKLEDIGALFCFIKAKPFDSMAVFRRYIVVPFEQNEDHTAIERLVQLNDSLCLRRTKELLDLPPLNEFERRLNLNDEERKQYDNTAKILFRKIHQKAGEHEQTSKFGIFQANLQLRIMCNHGTFQQPFSWQSERSLRDIKEAWISAVGGNAQVNCDGCSQPMPVLGSNKVYNDFVEKCNHVLCLECLEEAAAVQGPTNRRKHCPLCRVFNKEAVDVEMTDVSQEPRGDDGELDDAHYFRTGGYSTKMNALISDVQQDLDKTKSIIFSCWTRTLNLVAKHLGRAGIPFSRIDGECPLSKRQKILDDFTKRSGDPVLIMTTGTGAFGLNLTCANRVFIVELQWNPSVESQAIARAIRLGQDQHVSVIRYIMNNTVEQDMQSQQQRKLMMAQKGFDEGTDIDS</sequence>
<dbReference type="SMART" id="SM00487">
    <property type="entry name" value="DEXDc"/>
    <property type="match status" value="1"/>
</dbReference>
<name>A0ABR2UG99_9PEZI</name>
<dbReference type="InterPro" id="IPR014001">
    <property type="entry name" value="Helicase_ATP-bd"/>
</dbReference>
<comment type="similarity">
    <text evidence="1">Belongs to the SNF2/RAD54 helicase family.</text>
</comment>
<dbReference type="CDD" id="cd18793">
    <property type="entry name" value="SF2_C_SNF"/>
    <property type="match status" value="1"/>
</dbReference>
<dbReference type="InterPro" id="IPR013083">
    <property type="entry name" value="Znf_RING/FYVE/PHD"/>
</dbReference>
<evidence type="ECO:0000256" key="6">
    <source>
        <dbReference type="ARBA" id="ARBA00022806"/>
    </source>
</evidence>
<keyword evidence="5" id="KW-0378">Hydrolase</keyword>
<dbReference type="InterPro" id="IPR049730">
    <property type="entry name" value="SNF2/RAD54-like_C"/>
</dbReference>
<dbReference type="PROSITE" id="PS51192">
    <property type="entry name" value="HELICASE_ATP_BIND_1"/>
    <property type="match status" value="1"/>
</dbReference>
<proteinExistence type="inferred from homology"/>
<evidence type="ECO:0000259" key="12">
    <source>
        <dbReference type="PROSITE" id="PS51192"/>
    </source>
</evidence>
<dbReference type="PROSITE" id="PS51194">
    <property type="entry name" value="HELICASE_CTER"/>
    <property type="match status" value="1"/>
</dbReference>
<reference evidence="14 15" key="1">
    <citation type="journal article" date="2024" name="J. Plant Pathol.">
        <title>Sequence and assembly of the genome of Seiridium unicorne, isolate CBS 538.82, causal agent of cypress canker disease.</title>
        <authorList>
            <person name="Scali E."/>
            <person name="Rocca G.D."/>
            <person name="Danti R."/>
            <person name="Garbelotto M."/>
            <person name="Barberini S."/>
            <person name="Baroncelli R."/>
            <person name="Emiliani G."/>
        </authorList>
    </citation>
    <scope>NUCLEOTIDE SEQUENCE [LARGE SCALE GENOMIC DNA]</scope>
    <source>
        <strain evidence="14 15">BM-138-508</strain>
    </source>
</reference>
<evidence type="ECO:0000259" key="11">
    <source>
        <dbReference type="PROSITE" id="PS50089"/>
    </source>
</evidence>
<dbReference type="SUPFAM" id="SSF52540">
    <property type="entry name" value="P-loop containing nucleoside triphosphate hydrolases"/>
    <property type="match status" value="2"/>
</dbReference>
<keyword evidence="4 9" id="KW-0863">Zinc-finger</keyword>
<dbReference type="CDD" id="cd18008">
    <property type="entry name" value="DEXDc_SHPRH-like"/>
    <property type="match status" value="1"/>
</dbReference>
<feature type="region of interest" description="Disordered" evidence="10">
    <location>
        <begin position="81"/>
        <end position="107"/>
    </location>
</feature>
<evidence type="ECO:0000256" key="5">
    <source>
        <dbReference type="ARBA" id="ARBA00022801"/>
    </source>
</evidence>
<keyword evidence="7" id="KW-0862">Zinc</keyword>
<accession>A0ABR2UG99</accession>
<keyword evidence="8" id="KW-0067">ATP-binding</keyword>
<dbReference type="Pfam" id="PF00176">
    <property type="entry name" value="SNF2-rel_dom"/>
    <property type="match status" value="1"/>
</dbReference>
<evidence type="ECO:0000256" key="3">
    <source>
        <dbReference type="ARBA" id="ARBA00022741"/>
    </source>
</evidence>
<dbReference type="InterPro" id="IPR001650">
    <property type="entry name" value="Helicase_C-like"/>
</dbReference>
<protein>
    <submittedName>
        <fullName evidence="14">SNF2 family N-terminal domain-containing protein</fullName>
    </submittedName>
</protein>
<feature type="domain" description="Helicase C-terminal" evidence="13">
    <location>
        <begin position="794"/>
        <end position="941"/>
    </location>
</feature>
<evidence type="ECO:0000256" key="10">
    <source>
        <dbReference type="SAM" id="MobiDB-lite"/>
    </source>
</evidence>
<evidence type="ECO:0000256" key="7">
    <source>
        <dbReference type="ARBA" id="ARBA00022833"/>
    </source>
</evidence>
<dbReference type="PANTHER" id="PTHR45626">
    <property type="entry name" value="TRANSCRIPTION TERMINATION FACTOR 2-RELATED"/>
    <property type="match status" value="1"/>
</dbReference>